<comment type="similarity">
    <text evidence="2">Belongs to the cytochrome P450 family.</text>
</comment>
<dbReference type="WBParaSite" id="L893_g7500.t1">
    <property type="protein sequence ID" value="L893_g7500.t1"/>
    <property type="gene ID" value="L893_g7500"/>
</dbReference>
<evidence type="ECO:0000256" key="4">
    <source>
        <dbReference type="ARBA" id="ARBA00022723"/>
    </source>
</evidence>
<evidence type="ECO:0000256" key="7">
    <source>
        <dbReference type="ARBA" id="ARBA00023033"/>
    </source>
</evidence>
<keyword evidence="5" id="KW-0560">Oxidoreductase</keyword>
<name>A0A1I8ANC3_9BILA</name>
<evidence type="ECO:0000313" key="8">
    <source>
        <dbReference type="Proteomes" id="UP000095287"/>
    </source>
</evidence>
<evidence type="ECO:0000313" key="9">
    <source>
        <dbReference type="WBParaSite" id="L893_g7500.t1"/>
    </source>
</evidence>
<evidence type="ECO:0000256" key="3">
    <source>
        <dbReference type="ARBA" id="ARBA00022617"/>
    </source>
</evidence>
<keyword evidence="3" id="KW-0349">Heme</keyword>
<evidence type="ECO:0000256" key="1">
    <source>
        <dbReference type="ARBA" id="ARBA00001971"/>
    </source>
</evidence>
<accession>A0A1I8ANC3</accession>
<comment type="cofactor">
    <cofactor evidence="1">
        <name>heme</name>
        <dbReference type="ChEBI" id="CHEBI:30413"/>
    </cofactor>
</comment>
<keyword evidence="6" id="KW-0408">Iron</keyword>
<dbReference type="FunFam" id="1.10.630.10:FF:000182">
    <property type="entry name" value="Cytochrome P450 3A4"/>
    <property type="match status" value="1"/>
</dbReference>
<reference evidence="9" key="1">
    <citation type="submission" date="2016-11" db="UniProtKB">
        <authorList>
            <consortium name="WormBaseParasite"/>
        </authorList>
    </citation>
    <scope>IDENTIFICATION</scope>
</reference>
<evidence type="ECO:0000256" key="6">
    <source>
        <dbReference type="ARBA" id="ARBA00023004"/>
    </source>
</evidence>
<dbReference type="InterPro" id="IPR002402">
    <property type="entry name" value="Cyt_P450_E_grp-II"/>
</dbReference>
<evidence type="ECO:0000256" key="2">
    <source>
        <dbReference type="ARBA" id="ARBA00010617"/>
    </source>
</evidence>
<evidence type="ECO:0000256" key="5">
    <source>
        <dbReference type="ARBA" id="ARBA00023002"/>
    </source>
</evidence>
<dbReference type="GO" id="GO:0004497">
    <property type="term" value="F:monooxygenase activity"/>
    <property type="evidence" value="ECO:0007669"/>
    <property type="project" value="UniProtKB-KW"/>
</dbReference>
<dbReference type="InterPro" id="IPR036396">
    <property type="entry name" value="Cyt_P450_sf"/>
</dbReference>
<keyword evidence="8" id="KW-1185">Reference proteome</keyword>
<keyword evidence="4" id="KW-0479">Metal-binding</keyword>
<keyword evidence="7" id="KW-0503">Monooxygenase</keyword>
<dbReference type="InterPro" id="IPR001128">
    <property type="entry name" value="Cyt_P450"/>
</dbReference>
<dbReference type="InterPro" id="IPR050476">
    <property type="entry name" value="Insect_CytP450_Detox"/>
</dbReference>
<dbReference type="Proteomes" id="UP000095287">
    <property type="component" value="Unplaced"/>
</dbReference>
<dbReference type="AlphaFoldDB" id="A0A1I8ANC3"/>
<proteinExistence type="inferred from homology"/>
<dbReference type="PRINTS" id="PR00385">
    <property type="entry name" value="P450"/>
</dbReference>
<dbReference type="GO" id="GO:0020037">
    <property type="term" value="F:heme binding"/>
    <property type="evidence" value="ECO:0007669"/>
    <property type="project" value="InterPro"/>
</dbReference>
<sequence length="432" mass="49150">MHRRDELGLSGPPAGLLTGNIWDILVWMKKNGLKGMPYLRFDWAKKYGETFGVYIGTELEISTTNLDFMKEVCIKQFSKFTDRPLIGFAEGFPLETGVLMAKRGKGEDGYGWKEMRSVVSPTFSSGKLKLMHDAVYKRVKTLADVLVEKSATIGELDIYDEFQALTLDVIGHCAFAVECNSLRDREDPFYVNCRKFFNEQTLNKSWAMLIAAVVQPPISGYGNFMRRNSSVGRIENTLISHLRKVVEARRDMGKYPTVDLMQLLLDQSQQQDGKPIMPTERIVANCYAFLLAGYETTSTALAFTAWLLAKHEDVQEKLYKEVRETFGDKDIDYETLHKLPYLDAVFKESLRIKPPVVFFTSRKCVEETTICGIRIPVGVNVSFPVLSIHWNPIYWPDPLKFDPERFTNGKKYDPFTTRVQAGTCGDYPKGAL</sequence>
<dbReference type="GO" id="GO:0016705">
    <property type="term" value="F:oxidoreductase activity, acting on paired donors, with incorporation or reduction of molecular oxygen"/>
    <property type="evidence" value="ECO:0007669"/>
    <property type="project" value="InterPro"/>
</dbReference>
<organism evidence="8 9">
    <name type="scientific">Steinernema glaseri</name>
    <dbReference type="NCBI Taxonomy" id="37863"/>
    <lineage>
        <taxon>Eukaryota</taxon>
        <taxon>Metazoa</taxon>
        <taxon>Ecdysozoa</taxon>
        <taxon>Nematoda</taxon>
        <taxon>Chromadorea</taxon>
        <taxon>Rhabditida</taxon>
        <taxon>Tylenchina</taxon>
        <taxon>Panagrolaimomorpha</taxon>
        <taxon>Strongyloidoidea</taxon>
        <taxon>Steinernematidae</taxon>
        <taxon>Steinernema</taxon>
    </lineage>
</organism>
<dbReference type="PANTHER" id="PTHR24292">
    <property type="entry name" value="CYTOCHROME P450"/>
    <property type="match status" value="1"/>
</dbReference>
<dbReference type="PRINTS" id="PR00464">
    <property type="entry name" value="EP450II"/>
</dbReference>
<protein>
    <submittedName>
        <fullName evidence="9">Cytochrome P450</fullName>
    </submittedName>
</protein>
<dbReference type="Pfam" id="PF00067">
    <property type="entry name" value="p450"/>
    <property type="match status" value="1"/>
</dbReference>
<dbReference type="SUPFAM" id="SSF48264">
    <property type="entry name" value="Cytochrome P450"/>
    <property type="match status" value="1"/>
</dbReference>
<dbReference type="PANTHER" id="PTHR24292:SF102">
    <property type="entry name" value="CYTOCHROME P450 FAMILY-RELATED"/>
    <property type="match status" value="1"/>
</dbReference>
<dbReference type="Gene3D" id="1.10.630.10">
    <property type="entry name" value="Cytochrome P450"/>
    <property type="match status" value="1"/>
</dbReference>
<dbReference type="GO" id="GO:0005506">
    <property type="term" value="F:iron ion binding"/>
    <property type="evidence" value="ECO:0007669"/>
    <property type="project" value="InterPro"/>
</dbReference>